<dbReference type="AlphaFoldDB" id="A0A1V2I771"/>
<dbReference type="InterPro" id="IPR013538">
    <property type="entry name" value="ASHA1/2-like_C"/>
</dbReference>
<keyword evidence="4" id="KW-1185">Reference proteome</keyword>
<accession>A0A1V2I771</accession>
<sequence>MEYASIEREIHVDAPPEVVFEVISQPEHVREWWYAESDVQPTAGASGELAWADGDNPRAQVVPMTVVVAEPPRLFTFRWTHPAGETAVDGNSLLVTFELVPSGSGTLLRLTETGFREQGWEIATLEHQYNDHVAGWDTYVPRIGACAERLVSAR</sequence>
<dbReference type="Proteomes" id="UP000188929">
    <property type="component" value="Unassembled WGS sequence"/>
</dbReference>
<dbReference type="Gene3D" id="3.30.530.20">
    <property type="match status" value="1"/>
</dbReference>
<dbReference type="STRING" id="1834516.BL253_21115"/>
<name>A0A1V2I771_9ACTN</name>
<dbReference type="RefSeq" id="WP_076818918.1">
    <property type="nucleotide sequence ID" value="NZ_MOMC01000044.1"/>
</dbReference>
<dbReference type="SUPFAM" id="SSF55961">
    <property type="entry name" value="Bet v1-like"/>
    <property type="match status" value="1"/>
</dbReference>
<proteinExistence type="inferred from homology"/>
<comment type="caution">
    <text evidence="3">The sequence shown here is derived from an EMBL/GenBank/DDBJ whole genome shotgun (WGS) entry which is preliminary data.</text>
</comment>
<dbReference type="Pfam" id="PF08327">
    <property type="entry name" value="AHSA1"/>
    <property type="match status" value="1"/>
</dbReference>
<evidence type="ECO:0000313" key="4">
    <source>
        <dbReference type="Proteomes" id="UP000188929"/>
    </source>
</evidence>
<evidence type="ECO:0000313" key="3">
    <source>
        <dbReference type="EMBL" id="ONH27749.1"/>
    </source>
</evidence>
<reference evidence="4" key="1">
    <citation type="submission" date="2016-10" db="EMBL/GenBank/DDBJ databases">
        <title>Frankia sp. NRRL B-16386 Genome sequencing.</title>
        <authorList>
            <person name="Ghodhbane-Gtari F."/>
            <person name="Swanson E."/>
            <person name="Gueddou A."/>
            <person name="Hezbri K."/>
            <person name="Ktari K."/>
            <person name="Nouioui I."/>
            <person name="Morris K."/>
            <person name="Simpson S."/>
            <person name="Abebe-Akele F."/>
            <person name="Thomas K."/>
            <person name="Gtari M."/>
            <person name="Tisa L.S."/>
        </authorList>
    </citation>
    <scope>NUCLEOTIDE SEQUENCE [LARGE SCALE GENOMIC DNA]</scope>
    <source>
        <strain evidence="4">NRRL B-16386</strain>
    </source>
</reference>
<dbReference type="OrthoDB" id="9803476at2"/>
<gene>
    <name evidence="3" type="ORF">BL253_21115</name>
</gene>
<feature type="domain" description="Activator of Hsp90 ATPase homologue 1/2-like C-terminal" evidence="2">
    <location>
        <begin position="13"/>
        <end position="145"/>
    </location>
</feature>
<dbReference type="EMBL" id="MOMC01000044">
    <property type="protein sequence ID" value="ONH27749.1"/>
    <property type="molecule type" value="Genomic_DNA"/>
</dbReference>
<organism evidence="3 4">
    <name type="scientific">Pseudofrankia asymbiotica</name>
    <dbReference type="NCBI Taxonomy" id="1834516"/>
    <lineage>
        <taxon>Bacteria</taxon>
        <taxon>Bacillati</taxon>
        <taxon>Actinomycetota</taxon>
        <taxon>Actinomycetes</taxon>
        <taxon>Frankiales</taxon>
        <taxon>Frankiaceae</taxon>
        <taxon>Pseudofrankia</taxon>
    </lineage>
</organism>
<evidence type="ECO:0000256" key="1">
    <source>
        <dbReference type="ARBA" id="ARBA00006817"/>
    </source>
</evidence>
<evidence type="ECO:0000259" key="2">
    <source>
        <dbReference type="Pfam" id="PF08327"/>
    </source>
</evidence>
<protein>
    <submittedName>
        <fullName evidence="3">Polyketide cyclase</fullName>
    </submittedName>
</protein>
<comment type="similarity">
    <text evidence="1">Belongs to the AHA1 family.</text>
</comment>
<dbReference type="InterPro" id="IPR023393">
    <property type="entry name" value="START-like_dom_sf"/>
</dbReference>